<dbReference type="EMBL" id="JANIEX010000256">
    <property type="protein sequence ID" value="KAJ3570066.1"/>
    <property type="molecule type" value="Genomic_DNA"/>
</dbReference>
<dbReference type="PANTHER" id="PTHR10039">
    <property type="entry name" value="AMELOGENIN"/>
    <property type="match status" value="1"/>
</dbReference>
<dbReference type="AlphaFoldDB" id="A0AAD5VVP1"/>
<gene>
    <name evidence="3" type="ORF">NP233_g4649</name>
</gene>
<protein>
    <recommendedName>
        <fullName evidence="2">Nephrocystin 3-like N-terminal domain-containing protein</fullName>
    </recommendedName>
</protein>
<sequence length="533" mass="60287">MPLFAIFRRIRTKDRSSNHGERTLDQQTHASMSSHAAFTNFHSMSGAFANANTPVFNGPVIMYDTNQPIDNHPAIRLLAEKAKPEAIHDSSFREYAAKCSESTRVSIRQDIVKWRGNPNRQSRLRWYMGPPAVGKSAIAQSVAAELEEIGLLGGTFFFSRPGQIDDPDTVIPTLVYQLALISDRYRKIVTKLLVHDPLLLTKSRAIQFKKLIVEPFQMIMASDSSAVNNPLLIILDGLDECRGSGAQCELVQLILDHVRHFRHFPLVWLLLSRPEWHLKTLISDIDFPAIFEKREISVDDEEAIADARRLIEGELAKVQKQYPHLPSDWPAKEDVDRLCKAASGHLGYASFMARFISDKEIADPERQFLICIRVASGLGVDQGACVNPLDALDCLYHRVLDDVPTNVLPTAMKIFNAIQHTGLKYTKDLASFLFLTKSQLYQALRQLHAVVYVPPTNESSSQPLRFFHASFPDYLEDPIRSGKFHLSRRTMYYDIVVQSLRWIERHGDELSTGDVDLILGWKLNAELTLTSLI</sequence>
<evidence type="ECO:0000313" key="4">
    <source>
        <dbReference type="Proteomes" id="UP001213000"/>
    </source>
</evidence>
<name>A0AAD5VVP1_9AGAR</name>
<accession>A0AAD5VVP1</accession>
<evidence type="ECO:0000259" key="2">
    <source>
        <dbReference type="Pfam" id="PF24883"/>
    </source>
</evidence>
<dbReference type="InterPro" id="IPR027417">
    <property type="entry name" value="P-loop_NTPase"/>
</dbReference>
<feature type="domain" description="Nephrocystin 3-like N-terminal" evidence="2">
    <location>
        <begin position="109"/>
        <end position="273"/>
    </location>
</feature>
<dbReference type="Gene3D" id="3.40.50.300">
    <property type="entry name" value="P-loop containing nucleotide triphosphate hydrolases"/>
    <property type="match status" value="1"/>
</dbReference>
<comment type="caution">
    <text evidence="3">The sequence shown here is derived from an EMBL/GenBank/DDBJ whole genome shotgun (WGS) entry which is preliminary data.</text>
</comment>
<proteinExistence type="predicted"/>
<dbReference type="InterPro" id="IPR056884">
    <property type="entry name" value="NPHP3-like_N"/>
</dbReference>
<dbReference type="SUPFAM" id="SSF52540">
    <property type="entry name" value="P-loop containing nucleoside triphosphate hydrolases"/>
    <property type="match status" value="1"/>
</dbReference>
<dbReference type="Proteomes" id="UP001213000">
    <property type="component" value="Unassembled WGS sequence"/>
</dbReference>
<evidence type="ECO:0000313" key="3">
    <source>
        <dbReference type="EMBL" id="KAJ3570066.1"/>
    </source>
</evidence>
<evidence type="ECO:0000256" key="1">
    <source>
        <dbReference type="ARBA" id="ARBA00022737"/>
    </source>
</evidence>
<keyword evidence="4" id="KW-1185">Reference proteome</keyword>
<dbReference type="PANTHER" id="PTHR10039:SF17">
    <property type="entry name" value="FUNGAL STAND N-TERMINAL GOODBYE DOMAIN-CONTAINING PROTEIN-RELATED"/>
    <property type="match status" value="1"/>
</dbReference>
<keyword evidence="1" id="KW-0677">Repeat</keyword>
<reference evidence="3" key="1">
    <citation type="submission" date="2022-07" db="EMBL/GenBank/DDBJ databases">
        <title>Genome Sequence of Leucocoprinus birnbaumii.</title>
        <authorList>
            <person name="Buettner E."/>
        </authorList>
    </citation>
    <scope>NUCLEOTIDE SEQUENCE</scope>
    <source>
        <strain evidence="3">VT141</strain>
    </source>
</reference>
<organism evidence="3 4">
    <name type="scientific">Leucocoprinus birnbaumii</name>
    <dbReference type="NCBI Taxonomy" id="56174"/>
    <lineage>
        <taxon>Eukaryota</taxon>
        <taxon>Fungi</taxon>
        <taxon>Dikarya</taxon>
        <taxon>Basidiomycota</taxon>
        <taxon>Agaricomycotina</taxon>
        <taxon>Agaricomycetes</taxon>
        <taxon>Agaricomycetidae</taxon>
        <taxon>Agaricales</taxon>
        <taxon>Agaricineae</taxon>
        <taxon>Agaricaceae</taxon>
        <taxon>Leucocoprinus</taxon>
    </lineage>
</organism>
<dbReference type="Pfam" id="PF24883">
    <property type="entry name" value="NPHP3_N"/>
    <property type="match status" value="1"/>
</dbReference>
<dbReference type="PRINTS" id="PR00830">
    <property type="entry name" value="ENDOLAPTASE"/>
</dbReference>